<dbReference type="SUPFAM" id="SSF103473">
    <property type="entry name" value="MFS general substrate transporter"/>
    <property type="match status" value="1"/>
</dbReference>
<feature type="transmembrane region" description="Helical" evidence="10">
    <location>
        <begin position="45"/>
        <end position="63"/>
    </location>
</feature>
<dbReference type="InterPro" id="IPR011701">
    <property type="entry name" value="MFS"/>
</dbReference>
<proteinExistence type="inferred from homology"/>
<dbReference type="KEGG" id="paro:CUV01_11845"/>
<evidence type="ECO:0000256" key="7">
    <source>
        <dbReference type="ARBA" id="ARBA00022692"/>
    </source>
</evidence>
<keyword evidence="7 10" id="KW-0812">Transmembrane</keyword>
<feature type="transmembrane region" description="Helical" evidence="10">
    <location>
        <begin position="245"/>
        <end position="263"/>
    </location>
</feature>
<feature type="transmembrane region" description="Helical" evidence="10">
    <location>
        <begin position="340"/>
        <end position="360"/>
    </location>
</feature>
<feature type="domain" description="Major facilitator superfamily (MFS) profile" evidence="11">
    <location>
        <begin position="9"/>
        <end position="392"/>
    </location>
</feature>
<evidence type="ECO:0000313" key="12">
    <source>
        <dbReference type="EMBL" id="AUH33993.1"/>
    </source>
</evidence>
<dbReference type="GO" id="GO:1990961">
    <property type="term" value="P:xenobiotic detoxification by transmembrane export across the plasma membrane"/>
    <property type="evidence" value="ECO:0007669"/>
    <property type="project" value="InterPro"/>
</dbReference>
<dbReference type="InterPro" id="IPR004812">
    <property type="entry name" value="Efflux_drug-R_Bcr/CmlA"/>
</dbReference>
<keyword evidence="10" id="KW-0997">Cell inner membrane</keyword>
<dbReference type="PANTHER" id="PTHR43124:SF3">
    <property type="entry name" value="CHLORAMPHENICOL EFFLUX PUMP RV0191"/>
    <property type="match status" value="1"/>
</dbReference>
<dbReference type="Gene3D" id="1.20.1720.10">
    <property type="entry name" value="Multidrug resistance protein D"/>
    <property type="match status" value="1"/>
</dbReference>
<keyword evidence="13" id="KW-1185">Reference proteome</keyword>
<feature type="transmembrane region" description="Helical" evidence="10">
    <location>
        <begin position="104"/>
        <end position="120"/>
    </location>
</feature>
<dbReference type="InterPro" id="IPR001958">
    <property type="entry name" value="Tet-R_TetA/multi-R_MdtG-like"/>
</dbReference>
<dbReference type="PRINTS" id="PR01035">
    <property type="entry name" value="TCRTETA"/>
</dbReference>
<dbReference type="Proteomes" id="UP000233742">
    <property type="component" value="Chromosome"/>
</dbReference>
<feature type="transmembrane region" description="Helical" evidence="10">
    <location>
        <begin position="209"/>
        <end position="233"/>
    </location>
</feature>
<keyword evidence="5 10" id="KW-0813">Transport</keyword>
<evidence type="ECO:0000256" key="6">
    <source>
        <dbReference type="ARBA" id="ARBA00022475"/>
    </source>
</evidence>
<feature type="transmembrane region" description="Helical" evidence="10">
    <location>
        <begin position="75"/>
        <end position="98"/>
    </location>
</feature>
<comment type="similarity">
    <text evidence="3 10">Belongs to the major facilitator superfamily. Bcr/CmlA family.</text>
</comment>
<evidence type="ECO:0000256" key="8">
    <source>
        <dbReference type="ARBA" id="ARBA00022989"/>
    </source>
</evidence>
<name>A0A2K9EGC4_9RHOB</name>
<evidence type="ECO:0000256" key="1">
    <source>
        <dbReference type="ARBA" id="ARBA00003279"/>
    </source>
</evidence>
<comment type="function">
    <text evidence="1">Resistance to tetracycline by an active tetracycline efflux. This is an energy-dependent process that decreases the accumulation of the antibiotic in whole cells. This protein functions as a metal-tetracycline/H(+) antiporter.</text>
</comment>
<dbReference type="Pfam" id="PF07690">
    <property type="entry name" value="MFS_1"/>
    <property type="match status" value="1"/>
</dbReference>
<dbReference type="NCBIfam" id="TIGR00710">
    <property type="entry name" value="efflux_Bcr_CflA"/>
    <property type="match status" value="1"/>
</dbReference>
<dbReference type="EMBL" id="CP025408">
    <property type="protein sequence ID" value="AUH33993.1"/>
    <property type="molecule type" value="Genomic_DNA"/>
</dbReference>
<protein>
    <recommendedName>
        <fullName evidence="10">Bcr/CflA family efflux transporter</fullName>
    </recommendedName>
</protein>
<evidence type="ECO:0000256" key="3">
    <source>
        <dbReference type="ARBA" id="ARBA00006236"/>
    </source>
</evidence>
<keyword evidence="6" id="KW-1003">Cell membrane</keyword>
<reference evidence="12 13" key="1">
    <citation type="submission" date="2017-12" db="EMBL/GenBank/DDBJ databases">
        <authorList>
            <person name="Hurst M.R.H."/>
        </authorList>
    </citation>
    <scope>NUCLEOTIDE SEQUENCE [LARGE SCALE GENOMIC DNA]</scope>
    <source>
        <strain evidence="12 13">BM15</strain>
    </source>
</reference>
<dbReference type="InterPro" id="IPR036259">
    <property type="entry name" value="MFS_trans_sf"/>
</dbReference>
<dbReference type="OrthoDB" id="9800416at2"/>
<evidence type="ECO:0000256" key="4">
    <source>
        <dbReference type="ARBA" id="ARBA00007520"/>
    </source>
</evidence>
<evidence type="ECO:0000256" key="5">
    <source>
        <dbReference type="ARBA" id="ARBA00022448"/>
    </source>
</evidence>
<dbReference type="PANTHER" id="PTHR43124">
    <property type="entry name" value="PURINE EFFLUX PUMP PBUE"/>
    <property type="match status" value="1"/>
</dbReference>
<dbReference type="RefSeq" id="WP_101460658.1">
    <property type="nucleotide sequence ID" value="NZ_CP025408.1"/>
</dbReference>
<comment type="subcellular location">
    <subcellularLocation>
        <location evidence="10">Cell inner membrane</location>
        <topology evidence="10">Multi-pass membrane protein</topology>
    </subcellularLocation>
    <subcellularLocation>
        <location evidence="2">Cell membrane</location>
        <topology evidence="2">Multi-pass membrane protein</topology>
    </subcellularLocation>
</comment>
<evidence type="ECO:0000256" key="2">
    <source>
        <dbReference type="ARBA" id="ARBA00004651"/>
    </source>
</evidence>
<evidence type="ECO:0000259" key="11">
    <source>
        <dbReference type="PROSITE" id="PS50850"/>
    </source>
</evidence>
<feature type="transmembrane region" description="Helical" evidence="10">
    <location>
        <begin position="132"/>
        <end position="154"/>
    </location>
</feature>
<dbReference type="CDD" id="cd17320">
    <property type="entry name" value="MFS_MdfA_MDR_like"/>
    <property type="match status" value="1"/>
</dbReference>
<sequence length="398" mass="41393">MTPARTPPQMLTLVALSGLAALSMNVFLPSLPSMALDFGVDYALMQISVSGYIAASAILQLLAGPLSDRFGRRPVMLGGIAIFILATIGTLLATTAAVFLTFRMLQAVITVGMLIPRAAIRDMYSGDRAASMIGYVTMGMAVVPMIAPMIGGVLDETVGWRANFALMGLLGLGVFVWAWRDMGETVSEGGVPMRQQIANYPLVLRSIRFWGYCLTATLTSGTFFAYLGGAPFVGQRVFGLSSAEVGYYFAAPSIGYLLGNFLTARFSSRVGLIRLILVGALICFVVLASALAADLAGARQPLLFFGAIAFMGLGNGLVLPSANAGMMSVRPELAGTASGLGGAMAIAGGAALSALAGSLLKEGAGAAPLLAIMTASAFGAILSVLWVIRRQKVLDRPD</sequence>
<feature type="transmembrane region" description="Helical" evidence="10">
    <location>
        <begin position="366"/>
        <end position="388"/>
    </location>
</feature>
<feature type="transmembrane region" description="Helical" evidence="10">
    <location>
        <begin position="302"/>
        <end position="319"/>
    </location>
</feature>
<dbReference type="InterPro" id="IPR050189">
    <property type="entry name" value="MFS_Efflux_Transporters"/>
</dbReference>
<comment type="similarity">
    <text evidence="4">Belongs to the major facilitator superfamily. TCR/Tet family.</text>
</comment>
<dbReference type="GO" id="GO:0042910">
    <property type="term" value="F:xenobiotic transmembrane transporter activity"/>
    <property type="evidence" value="ECO:0007669"/>
    <property type="project" value="InterPro"/>
</dbReference>
<dbReference type="InterPro" id="IPR020846">
    <property type="entry name" value="MFS_dom"/>
</dbReference>
<evidence type="ECO:0000313" key="13">
    <source>
        <dbReference type="Proteomes" id="UP000233742"/>
    </source>
</evidence>
<dbReference type="AlphaFoldDB" id="A0A2K9EGC4"/>
<keyword evidence="8 10" id="KW-1133">Transmembrane helix</keyword>
<evidence type="ECO:0000256" key="9">
    <source>
        <dbReference type="ARBA" id="ARBA00023136"/>
    </source>
</evidence>
<accession>A0A2K9EGC4</accession>
<keyword evidence="9 10" id="KW-0472">Membrane</keyword>
<comment type="caution">
    <text evidence="10">Lacks conserved residue(s) required for the propagation of feature annotation.</text>
</comment>
<dbReference type="PROSITE" id="PS50850">
    <property type="entry name" value="MFS"/>
    <property type="match status" value="1"/>
</dbReference>
<dbReference type="GO" id="GO:0005886">
    <property type="term" value="C:plasma membrane"/>
    <property type="evidence" value="ECO:0007669"/>
    <property type="project" value="UniProtKB-SubCell"/>
</dbReference>
<feature type="transmembrane region" description="Helical" evidence="10">
    <location>
        <begin position="275"/>
        <end position="296"/>
    </location>
</feature>
<dbReference type="InterPro" id="IPR005829">
    <property type="entry name" value="Sugar_transporter_CS"/>
</dbReference>
<organism evidence="12 13">
    <name type="scientific">Paracoccus tegillarcae</name>
    <dbReference type="NCBI Taxonomy" id="1529068"/>
    <lineage>
        <taxon>Bacteria</taxon>
        <taxon>Pseudomonadati</taxon>
        <taxon>Pseudomonadota</taxon>
        <taxon>Alphaproteobacteria</taxon>
        <taxon>Rhodobacterales</taxon>
        <taxon>Paracoccaceae</taxon>
        <taxon>Paracoccus</taxon>
    </lineage>
</organism>
<dbReference type="PROSITE" id="PS00216">
    <property type="entry name" value="SUGAR_TRANSPORT_1"/>
    <property type="match status" value="1"/>
</dbReference>
<evidence type="ECO:0000256" key="10">
    <source>
        <dbReference type="RuleBase" id="RU365088"/>
    </source>
</evidence>
<gene>
    <name evidence="12" type="ORF">CUV01_11845</name>
</gene>
<feature type="transmembrane region" description="Helical" evidence="10">
    <location>
        <begin position="160"/>
        <end position="179"/>
    </location>
</feature>